<dbReference type="Gene3D" id="1.20.5.190">
    <property type="match status" value="1"/>
</dbReference>
<dbReference type="EMBL" id="KV941770">
    <property type="protein sequence ID" value="PIO27607.1"/>
    <property type="molecule type" value="Genomic_DNA"/>
</dbReference>
<dbReference type="SMART" id="SM00015">
    <property type="entry name" value="IQ"/>
    <property type="match status" value="2"/>
</dbReference>
<sequence>MRVKYAAFTMFFKQTLSKRSVCMKKDQFAALGVMIDILEKQRERAFSQRAFCIQCCWRRYRQRKLARQRRAATAIQAVARGWLTRKHIERMHRASAVIKRAWKKWKRPIKFHCKKSPLHFANVCPEAFDCGLTGLN</sequence>
<gene>
    <name evidence="1" type="ORF">AB205_0058900</name>
</gene>
<proteinExistence type="predicted"/>
<organism evidence="1 2">
    <name type="scientific">Aquarana catesbeiana</name>
    <name type="common">American bullfrog</name>
    <name type="synonym">Rana catesbeiana</name>
    <dbReference type="NCBI Taxonomy" id="8400"/>
    <lineage>
        <taxon>Eukaryota</taxon>
        <taxon>Metazoa</taxon>
        <taxon>Chordata</taxon>
        <taxon>Craniata</taxon>
        <taxon>Vertebrata</taxon>
        <taxon>Euteleostomi</taxon>
        <taxon>Amphibia</taxon>
        <taxon>Batrachia</taxon>
        <taxon>Anura</taxon>
        <taxon>Neobatrachia</taxon>
        <taxon>Ranoidea</taxon>
        <taxon>Ranidae</taxon>
        <taxon>Aquarana</taxon>
    </lineage>
</organism>
<name>A0A2G9RIA5_AQUCT</name>
<dbReference type="InterPro" id="IPR027417">
    <property type="entry name" value="P-loop_NTPase"/>
</dbReference>
<evidence type="ECO:0000313" key="1">
    <source>
        <dbReference type="EMBL" id="PIO27607.1"/>
    </source>
</evidence>
<keyword evidence="2" id="KW-1185">Reference proteome</keyword>
<feature type="non-terminal residue" evidence="1">
    <location>
        <position position="136"/>
    </location>
</feature>
<protein>
    <recommendedName>
        <fullName evidence="3">Myosin motor domain-containing protein</fullName>
    </recommendedName>
</protein>
<dbReference type="InterPro" id="IPR000048">
    <property type="entry name" value="IQ_motif_EF-hand-BS"/>
</dbReference>
<evidence type="ECO:0000313" key="2">
    <source>
        <dbReference type="Proteomes" id="UP000228934"/>
    </source>
</evidence>
<dbReference type="AlphaFoldDB" id="A0A2G9RIA5"/>
<dbReference type="Pfam" id="PF00612">
    <property type="entry name" value="IQ"/>
    <property type="match status" value="2"/>
</dbReference>
<dbReference type="OrthoDB" id="6108017at2759"/>
<dbReference type="Proteomes" id="UP000228934">
    <property type="component" value="Unassembled WGS sequence"/>
</dbReference>
<accession>A0A2G9RIA5</accession>
<dbReference type="SUPFAM" id="SSF52540">
    <property type="entry name" value="P-loop containing nucleoside triphosphate hydrolases"/>
    <property type="match status" value="1"/>
</dbReference>
<reference evidence="2" key="1">
    <citation type="journal article" date="2017" name="Nat. Commun.">
        <title>The North American bullfrog draft genome provides insight into hormonal regulation of long noncoding RNA.</title>
        <authorList>
            <person name="Hammond S.A."/>
            <person name="Warren R.L."/>
            <person name="Vandervalk B.P."/>
            <person name="Kucuk E."/>
            <person name="Khan H."/>
            <person name="Gibb E.A."/>
            <person name="Pandoh P."/>
            <person name="Kirk H."/>
            <person name="Zhao Y."/>
            <person name="Jones M."/>
            <person name="Mungall A.J."/>
            <person name="Coope R."/>
            <person name="Pleasance S."/>
            <person name="Moore R.A."/>
            <person name="Holt R.A."/>
            <person name="Round J.M."/>
            <person name="Ohora S."/>
            <person name="Walle B.V."/>
            <person name="Veldhoen N."/>
            <person name="Helbing C.C."/>
            <person name="Birol I."/>
        </authorList>
    </citation>
    <scope>NUCLEOTIDE SEQUENCE [LARGE SCALE GENOMIC DNA]</scope>
</reference>
<dbReference type="PROSITE" id="PS50096">
    <property type="entry name" value="IQ"/>
    <property type="match status" value="1"/>
</dbReference>
<evidence type="ECO:0008006" key="3">
    <source>
        <dbReference type="Google" id="ProtNLM"/>
    </source>
</evidence>
<dbReference type="CDD" id="cd23767">
    <property type="entry name" value="IQCD"/>
    <property type="match status" value="1"/>
</dbReference>